<proteinExistence type="predicted"/>
<keyword evidence="2" id="KW-1185">Reference proteome</keyword>
<protein>
    <submittedName>
        <fullName evidence="1">Uncharacterized protein</fullName>
    </submittedName>
</protein>
<name>A0AA39LK53_9BILA</name>
<sequence>MAYEVVRQKAPNLPQMQMFLDYFQRTFVRRSARQDALFQPSEWSCYLSVTTDQGRTNNGQEGWHNAFRSNFGSAAHPALSKLICGLKKEEQWSYDRLRDQEIDLTRPVLGFPRKVAYVKNDIAIKTLVESYYEKPEDDRTDEDLLDLLRALQYRVKAFAD</sequence>
<organism evidence="1 2">
    <name type="scientific">Steinernema hermaphroditum</name>
    <dbReference type="NCBI Taxonomy" id="289476"/>
    <lineage>
        <taxon>Eukaryota</taxon>
        <taxon>Metazoa</taxon>
        <taxon>Ecdysozoa</taxon>
        <taxon>Nematoda</taxon>
        <taxon>Chromadorea</taxon>
        <taxon>Rhabditida</taxon>
        <taxon>Tylenchina</taxon>
        <taxon>Panagrolaimomorpha</taxon>
        <taxon>Strongyloidoidea</taxon>
        <taxon>Steinernematidae</taxon>
        <taxon>Steinernema</taxon>
    </lineage>
</organism>
<gene>
    <name evidence="1" type="ORF">QR680_003448</name>
</gene>
<dbReference type="AlphaFoldDB" id="A0AA39LK53"/>
<evidence type="ECO:0000313" key="1">
    <source>
        <dbReference type="EMBL" id="KAK0400307.1"/>
    </source>
</evidence>
<comment type="caution">
    <text evidence="1">The sequence shown here is derived from an EMBL/GenBank/DDBJ whole genome shotgun (WGS) entry which is preliminary data.</text>
</comment>
<accession>A0AA39LK53</accession>
<evidence type="ECO:0000313" key="2">
    <source>
        <dbReference type="Proteomes" id="UP001175271"/>
    </source>
</evidence>
<dbReference type="EMBL" id="JAUCMV010000005">
    <property type="protein sequence ID" value="KAK0400307.1"/>
    <property type="molecule type" value="Genomic_DNA"/>
</dbReference>
<dbReference type="Proteomes" id="UP001175271">
    <property type="component" value="Unassembled WGS sequence"/>
</dbReference>
<reference evidence="1" key="1">
    <citation type="submission" date="2023-06" db="EMBL/GenBank/DDBJ databases">
        <title>Genomic analysis of the entomopathogenic nematode Steinernema hermaphroditum.</title>
        <authorList>
            <person name="Schwarz E.M."/>
            <person name="Heppert J.K."/>
            <person name="Baniya A."/>
            <person name="Schwartz H.T."/>
            <person name="Tan C.-H."/>
            <person name="Antoshechkin I."/>
            <person name="Sternberg P.W."/>
            <person name="Goodrich-Blair H."/>
            <person name="Dillman A.R."/>
        </authorList>
    </citation>
    <scope>NUCLEOTIDE SEQUENCE</scope>
    <source>
        <strain evidence="1">PS9179</strain>
        <tissue evidence="1">Whole animal</tissue>
    </source>
</reference>